<feature type="domain" description="Fungal STAND N-terminal Goodbye" evidence="1">
    <location>
        <begin position="50"/>
        <end position="124"/>
    </location>
</feature>
<keyword evidence="3" id="KW-1185">Reference proteome</keyword>
<evidence type="ECO:0000313" key="2">
    <source>
        <dbReference type="EMBL" id="KAE9383147.1"/>
    </source>
</evidence>
<dbReference type="Proteomes" id="UP000799118">
    <property type="component" value="Unassembled WGS sequence"/>
</dbReference>
<proteinExistence type="predicted"/>
<reference evidence="2" key="1">
    <citation type="journal article" date="2019" name="Environ. Microbiol.">
        <title>Fungal ecological strategies reflected in gene transcription - a case study of two litter decomposers.</title>
        <authorList>
            <person name="Barbi F."/>
            <person name="Kohler A."/>
            <person name="Barry K."/>
            <person name="Baskaran P."/>
            <person name="Daum C."/>
            <person name="Fauchery L."/>
            <person name="Ihrmark K."/>
            <person name="Kuo A."/>
            <person name="LaButti K."/>
            <person name="Lipzen A."/>
            <person name="Morin E."/>
            <person name="Grigoriev I.V."/>
            <person name="Henrissat B."/>
            <person name="Lindahl B."/>
            <person name="Martin F."/>
        </authorList>
    </citation>
    <scope>NUCLEOTIDE SEQUENCE</scope>
    <source>
        <strain evidence="2">JB14</strain>
    </source>
</reference>
<protein>
    <recommendedName>
        <fullName evidence="1">Fungal STAND N-terminal Goodbye domain-containing protein</fullName>
    </recommendedName>
</protein>
<evidence type="ECO:0000259" key="1">
    <source>
        <dbReference type="Pfam" id="PF17109"/>
    </source>
</evidence>
<dbReference type="OrthoDB" id="3012462at2759"/>
<dbReference type="EMBL" id="ML770675">
    <property type="protein sequence ID" value="KAE9383147.1"/>
    <property type="molecule type" value="Genomic_DNA"/>
</dbReference>
<accession>A0A6A4GCF4</accession>
<sequence length="169" mass="18910">MLVSYAMRLINTFRIQGVTPATLSFRSFVNGDAEVARSTLESLIDEARPPEPGRMKRSVYTIVDLVLVLNDMVAEAASSYMPGGKGILVAVGILLRSARGLRDRLEAIADLFCQFEKCLRRLQIRCNIRYEVHSRDTLVEIGVHLFHVLTLAQRIVKPADEKLAQKGQI</sequence>
<dbReference type="AlphaFoldDB" id="A0A6A4GCF4"/>
<gene>
    <name evidence="2" type="ORF">BT96DRAFT_102873</name>
</gene>
<dbReference type="Pfam" id="PF17109">
    <property type="entry name" value="Goodbye"/>
    <property type="match status" value="1"/>
</dbReference>
<evidence type="ECO:0000313" key="3">
    <source>
        <dbReference type="Proteomes" id="UP000799118"/>
    </source>
</evidence>
<organism evidence="2 3">
    <name type="scientific">Gymnopus androsaceus JB14</name>
    <dbReference type="NCBI Taxonomy" id="1447944"/>
    <lineage>
        <taxon>Eukaryota</taxon>
        <taxon>Fungi</taxon>
        <taxon>Dikarya</taxon>
        <taxon>Basidiomycota</taxon>
        <taxon>Agaricomycotina</taxon>
        <taxon>Agaricomycetes</taxon>
        <taxon>Agaricomycetidae</taxon>
        <taxon>Agaricales</taxon>
        <taxon>Marasmiineae</taxon>
        <taxon>Omphalotaceae</taxon>
        <taxon>Gymnopus</taxon>
    </lineage>
</organism>
<dbReference type="InterPro" id="IPR031350">
    <property type="entry name" value="Goodbye_dom"/>
</dbReference>
<name>A0A6A4GCF4_9AGAR</name>